<evidence type="ECO:0000313" key="2">
    <source>
        <dbReference type="EMBL" id="TNG88482.1"/>
    </source>
</evidence>
<reference evidence="1 3" key="1">
    <citation type="submission" date="2019-03" db="EMBL/GenBank/DDBJ databases">
        <title>Genomic Encyclopedia of Type Strains, Phase IV (KMG-IV): sequencing the most valuable type-strain genomes for metagenomic binning, comparative biology and taxonomic classification.</title>
        <authorList>
            <person name="Goeker M."/>
        </authorList>
    </citation>
    <scope>NUCLEOTIDE SEQUENCE [LARGE SCALE GENOMIC DNA]</scope>
    <source>
        <strain evidence="1 3">DSM 28140</strain>
    </source>
</reference>
<dbReference type="InterPro" id="IPR007729">
    <property type="entry name" value="DGOK"/>
</dbReference>
<dbReference type="GO" id="GO:0008671">
    <property type="term" value="F:2-dehydro-3-deoxygalactonokinase activity"/>
    <property type="evidence" value="ECO:0007669"/>
    <property type="project" value="InterPro"/>
</dbReference>
<dbReference type="InterPro" id="IPR042258">
    <property type="entry name" value="DGOK_N"/>
</dbReference>
<dbReference type="EMBL" id="SMCP01000002">
    <property type="protein sequence ID" value="TCV89468.1"/>
    <property type="molecule type" value="Genomic_DNA"/>
</dbReference>
<keyword evidence="1" id="KW-0808">Transferase</keyword>
<reference evidence="2 4" key="2">
    <citation type="submission" date="2019-05" db="EMBL/GenBank/DDBJ databases">
        <title>Pasteurellaceae isolates from reptiles.</title>
        <authorList>
            <person name="Bojesen A.M."/>
            <person name="Lund E."/>
        </authorList>
    </citation>
    <scope>NUCLEOTIDE SEQUENCE [LARGE SCALE GENOMIC DNA]</scope>
    <source>
        <strain evidence="2 4">ELNT2x</strain>
    </source>
</reference>
<organism evidence="1 3">
    <name type="scientific">Testudinibacter aquarius</name>
    <dbReference type="NCBI Taxonomy" id="1524974"/>
    <lineage>
        <taxon>Bacteria</taxon>
        <taxon>Pseudomonadati</taxon>
        <taxon>Pseudomonadota</taxon>
        <taxon>Gammaproteobacteria</taxon>
        <taxon>Pasteurellales</taxon>
        <taxon>Pasteurellaceae</taxon>
        <taxon>Testudinibacter</taxon>
    </lineage>
</organism>
<dbReference type="Gene3D" id="3.30.420.300">
    <property type="entry name" value="2-keto-3-deoxy-galactonokinase, substrate binding domain"/>
    <property type="match status" value="1"/>
</dbReference>
<sequence>MTNWIAIDWGTTNFRAFLVSKNGEVIEKITAAKGLLSVAQEEYSSVLHDLLLPWEKYQFKKLPIGMAGMVGSKQGLLETNYLQTPVNFENLQEHLVEVKLPWNSTAFIVPGVSCTNPFNFYDVMRGEETQLLGLSSLTGQKELSVILPGTHSKHAVIKNGILKYFTTVMTGELFSLLKNNSILLKNLPIQIDNSEAFLKGVDIGYKSPFSIAIFSTRTYQLFNQLTLDSVESYLSGIVIGNEISVLSRANSYYVVGDKIISERYLKALQYLNKNSFFIDGESCFLNGMKNIVSHYIKRVWK</sequence>
<evidence type="ECO:0000313" key="1">
    <source>
        <dbReference type="EMBL" id="TCV89468.1"/>
    </source>
</evidence>
<name>A0A4R3YE91_9PAST</name>
<accession>A0A4R3YE91</accession>
<dbReference type="EMBL" id="VDGV01000118">
    <property type="protein sequence ID" value="TNG88482.1"/>
    <property type="molecule type" value="Genomic_DNA"/>
</dbReference>
<dbReference type="Pfam" id="PF05035">
    <property type="entry name" value="DGOK"/>
    <property type="match status" value="1"/>
</dbReference>
<keyword evidence="1" id="KW-0418">Kinase</keyword>
<keyword evidence="4" id="KW-1185">Reference proteome</keyword>
<comment type="caution">
    <text evidence="1">The sequence shown here is derived from an EMBL/GenBank/DDBJ whole genome shotgun (WGS) entry which is preliminary data.</text>
</comment>
<dbReference type="Proteomes" id="UP000294619">
    <property type="component" value="Unassembled WGS sequence"/>
</dbReference>
<dbReference type="SUPFAM" id="SSF53067">
    <property type="entry name" value="Actin-like ATPase domain"/>
    <property type="match status" value="1"/>
</dbReference>
<dbReference type="Proteomes" id="UP000305526">
    <property type="component" value="Unassembled WGS sequence"/>
</dbReference>
<dbReference type="CDD" id="cd24012">
    <property type="entry name" value="ASKHA_NBD_KDGal-kinase"/>
    <property type="match status" value="1"/>
</dbReference>
<evidence type="ECO:0000313" key="4">
    <source>
        <dbReference type="Proteomes" id="UP000305526"/>
    </source>
</evidence>
<evidence type="ECO:0000313" key="3">
    <source>
        <dbReference type="Proteomes" id="UP000294619"/>
    </source>
</evidence>
<dbReference type="Gene3D" id="3.30.420.310">
    <property type="entry name" value="2-keto-3-deoxy-galactonokinase, C-terminal domain"/>
    <property type="match status" value="1"/>
</dbReference>
<protein>
    <submittedName>
        <fullName evidence="1">2-dehydro-3-deoxygalactonokinase</fullName>
    </submittedName>
</protein>
<dbReference type="InterPro" id="IPR043129">
    <property type="entry name" value="ATPase_NBD"/>
</dbReference>
<gene>
    <name evidence="1" type="ORF">EDC16_102346</name>
    <name evidence="2" type="ORF">FHQ21_11220</name>
</gene>
<dbReference type="GO" id="GO:0034194">
    <property type="term" value="P:D-galactonate catabolic process"/>
    <property type="evidence" value="ECO:0007669"/>
    <property type="project" value="InterPro"/>
</dbReference>
<dbReference type="InterPro" id="IPR042257">
    <property type="entry name" value="DGOK_C"/>
</dbReference>
<proteinExistence type="predicted"/>
<dbReference type="AlphaFoldDB" id="A0A4R3YE91"/>
<dbReference type="RefSeq" id="WP_132965391.1">
    <property type="nucleotide sequence ID" value="NZ_LEKL01000037.1"/>
</dbReference>